<protein>
    <recommendedName>
        <fullName evidence="6">Probable septum site-determining protein MinC</fullName>
    </recommendedName>
</protein>
<dbReference type="Gene3D" id="3.30.70.260">
    <property type="match status" value="1"/>
</dbReference>
<dbReference type="Pfam" id="PF05209">
    <property type="entry name" value="MinC_N"/>
    <property type="match status" value="1"/>
</dbReference>
<evidence type="ECO:0000256" key="2">
    <source>
        <dbReference type="ARBA" id="ARBA00022618"/>
    </source>
</evidence>
<dbReference type="KEGG" id="bva:BVAF_440"/>
<dbReference type="InterPro" id="IPR016098">
    <property type="entry name" value="CAP/MinC_C"/>
</dbReference>
<evidence type="ECO:0000256" key="5">
    <source>
        <dbReference type="ARBA" id="ARBA00025606"/>
    </source>
</evidence>
<dbReference type="Gene3D" id="2.160.20.70">
    <property type="match status" value="1"/>
</dbReference>
<dbReference type="GO" id="GO:0000902">
    <property type="term" value="P:cell morphogenesis"/>
    <property type="evidence" value="ECO:0007669"/>
    <property type="project" value="InterPro"/>
</dbReference>
<dbReference type="EMBL" id="CP002189">
    <property type="protein sequence ID" value="ADV33829.1"/>
    <property type="molecule type" value="Genomic_DNA"/>
</dbReference>
<evidence type="ECO:0000313" key="10">
    <source>
        <dbReference type="Proteomes" id="UP000007464"/>
    </source>
</evidence>
<dbReference type="STRING" id="859654.BVAF_440"/>
<sequence length="236" mass="26523">MSKVISIDLQGSNFTLLVMHAHTTCMPKIRLALIRKIKESPNFFTTNTPIIINVANINQSSDWLKLYQTVSEVGLLIMGVCCCYNNQLKKTITKSRIPILTKGTNIINYNKNYNSKIVEYHNYSVLTFKTQIIYTPIRSGQQIYARNRDLVVIANVSSGAEIISDGNIHIYGAMRGRVLAGASGHEESQIFCSNLSPELVSIGGHYWLIDQIPQEFLGKSARFYLKNNALVIQHIV</sequence>
<dbReference type="InterPro" id="IPR007874">
    <property type="entry name" value="MinC_N"/>
</dbReference>
<dbReference type="Proteomes" id="UP000007464">
    <property type="component" value="Chromosome"/>
</dbReference>
<dbReference type="InterPro" id="IPR013033">
    <property type="entry name" value="MinC"/>
</dbReference>
<keyword evidence="10" id="KW-1185">Reference proteome</keyword>
<feature type="domain" description="Septum formation inhibitor MinC N-terminal" evidence="8">
    <location>
        <begin position="7"/>
        <end position="76"/>
    </location>
</feature>
<gene>
    <name evidence="6 9" type="primary">minC</name>
    <name evidence="9" type="ordered locus">BVAF_440</name>
</gene>
<dbReference type="PANTHER" id="PTHR34108">
    <property type="entry name" value="SEPTUM SITE-DETERMINING PROTEIN MINC"/>
    <property type="match status" value="1"/>
</dbReference>
<keyword evidence="2 6" id="KW-0132">Cell division</keyword>
<feature type="domain" description="Septum formation inhibitor MinC C-terminal" evidence="7">
    <location>
        <begin position="133"/>
        <end position="233"/>
    </location>
</feature>
<dbReference type="NCBIfam" id="TIGR01222">
    <property type="entry name" value="minC"/>
    <property type="match status" value="1"/>
</dbReference>
<dbReference type="GO" id="GO:1901891">
    <property type="term" value="P:regulation of cell septum assembly"/>
    <property type="evidence" value="ECO:0007669"/>
    <property type="project" value="InterPro"/>
</dbReference>
<dbReference type="GO" id="GO:0000917">
    <property type="term" value="P:division septum assembly"/>
    <property type="evidence" value="ECO:0007669"/>
    <property type="project" value="UniProtKB-KW"/>
</dbReference>
<evidence type="ECO:0000313" key="9">
    <source>
        <dbReference type="EMBL" id="ADV33829.1"/>
    </source>
</evidence>
<name>E8Q705_BLOVB</name>
<dbReference type="InterPro" id="IPR005526">
    <property type="entry name" value="Septum_form_inhib_MinC_C"/>
</dbReference>
<dbReference type="RefSeq" id="WP_013516754.1">
    <property type="nucleotide sequence ID" value="NC_014909.2"/>
</dbReference>
<dbReference type="PANTHER" id="PTHR34108:SF1">
    <property type="entry name" value="SEPTUM SITE-DETERMINING PROTEIN MINC"/>
    <property type="match status" value="1"/>
</dbReference>
<evidence type="ECO:0000259" key="7">
    <source>
        <dbReference type="Pfam" id="PF03775"/>
    </source>
</evidence>
<comment type="subunit">
    <text evidence="6">Interacts with MinD and FtsZ.</text>
</comment>
<accession>E8Q705</accession>
<keyword evidence="3 6" id="KW-0717">Septation</keyword>
<dbReference type="Pfam" id="PF03775">
    <property type="entry name" value="MinC_C"/>
    <property type="match status" value="1"/>
</dbReference>
<reference evidence="9 10" key="1">
    <citation type="journal article" date="2010" name="BMC Genomics">
        <title>Unprecedented loss of ammonia assimilation capability in a urease-encoding bacterial mutualist.</title>
        <authorList>
            <person name="Williams L.E."/>
            <person name="Wernegreen J.J."/>
        </authorList>
    </citation>
    <scope>NUCLEOTIDE SEQUENCE [LARGE SCALE GENOMIC DNA]</scope>
    <source>
        <strain evidence="9 10">BVAF</strain>
    </source>
</reference>
<dbReference type="SUPFAM" id="SSF63848">
    <property type="entry name" value="Cell-division inhibitor MinC, C-terminal domain"/>
    <property type="match status" value="1"/>
</dbReference>
<keyword evidence="4 6" id="KW-0131">Cell cycle</keyword>
<dbReference type="GO" id="GO:0051302">
    <property type="term" value="P:regulation of cell division"/>
    <property type="evidence" value="ECO:0007669"/>
    <property type="project" value="InterPro"/>
</dbReference>
<organism evidence="9 10">
    <name type="scientific">Blochmanniella vafra (strain BVAF)</name>
    <dbReference type="NCBI Taxonomy" id="859654"/>
    <lineage>
        <taxon>Bacteria</taxon>
        <taxon>Pseudomonadati</taxon>
        <taxon>Pseudomonadota</taxon>
        <taxon>Gammaproteobacteria</taxon>
        <taxon>Enterobacterales</taxon>
        <taxon>Enterobacteriaceae</taxon>
        <taxon>ant endosymbionts</taxon>
        <taxon>Candidatus Blochmanniella</taxon>
    </lineage>
</organism>
<evidence type="ECO:0000259" key="8">
    <source>
        <dbReference type="Pfam" id="PF05209"/>
    </source>
</evidence>
<dbReference type="AlphaFoldDB" id="E8Q705"/>
<comment type="similarity">
    <text evidence="1 6">Belongs to the MinC family.</text>
</comment>
<evidence type="ECO:0000256" key="1">
    <source>
        <dbReference type="ARBA" id="ARBA00006291"/>
    </source>
</evidence>
<dbReference type="HAMAP" id="MF_00267">
    <property type="entry name" value="MinC"/>
    <property type="match status" value="1"/>
</dbReference>
<dbReference type="HOGENOM" id="CLU_067812_0_1_6"/>
<dbReference type="InterPro" id="IPR036145">
    <property type="entry name" value="MinC_C_sf"/>
</dbReference>
<proteinExistence type="inferred from homology"/>
<evidence type="ECO:0000256" key="4">
    <source>
        <dbReference type="ARBA" id="ARBA00023306"/>
    </source>
</evidence>
<comment type="function">
    <text evidence="5 6">Cell division inhibitor that blocks the formation of polar Z ring septums. Rapidly oscillates between the poles of the cell to destabilize FtsZ filaments that have formed before they mature into polar Z rings. Prevents FtsZ polymerization.</text>
</comment>
<evidence type="ECO:0000256" key="6">
    <source>
        <dbReference type="HAMAP-Rule" id="MF_00267"/>
    </source>
</evidence>
<evidence type="ECO:0000256" key="3">
    <source>
        <dbReference type="ARBA" id="ARBA00023210"/>
    </source>
</evidence>